<protein>
    <submittedName>
        <fullName evidence="1">S-adenosyl-L-methionine-dependent methyltransferase</fullName>
    </submittedName>
</protein>
<keyword evidence="2" id="KW-1185">Reference proteome</keyword>
<dbReference type="Proteomes" id="UP000308600">
    <property type="component" value="Unassembled WGS sequence"/>
</dbReference>
<reference evidence="1 2" key="1">
    <citation type="journal article" date="2019" name="Nat. Ecol. Evol.">
        <title>Megaphylogeny resolves global patterns of mushroom evolution.</title>
        <authorList>
            <person name="Varga T."/>
            <person name="Krizsan K."/>
            <person name="Foldi C."/>
            <person name="Dima B."/>
            <person name="Sanchez-Garcia M."/>
            <person name="Sanchez-Ramirez S."/>
            <person name="Szollosi G.J."/>
            <person name="Szarkandi J.G."/>
            <person name="Papp V."/>
            <person name="Albert L."/>
            <person name="Andreopoulos W."/>
            <person name="Angelini C."/>
            <person name="Antonin V."/>
            <person name="Barry K.W."/>
            <person name="Bougher N.L."/>
            <person name="Buchanan P."/>
            <person name="Buyck B."/>
            <person name="Bense V."/>
            <person name="Catcheside P."/>
            <person name="Chovatia M."/>
            <person name="Cooper J."/>
            <person name="Damon W."/>
            <person name="Desjardin D."/>
            <person name="Finy P."/>
            <person name="Geml J."/>
            <person name="Haridas S."/>
            <person name="Hughes K."/>
            <person name="Justo A."/>
            <person name="Karasinski D."/>
            <person name="Kautmanova I."/>
            <person name="Kiss B."/>
            <person name="Kocsube S."/>
            <person name="Kotiranta H."/>
            <person name="LaButti K.M."/>
            <person name="Lechner B.E."/>
            <person name="Liimatainen K."/>
            <person name="Lipzen A."/>
            <person name="Lukacs Z."/>
            <person name="Mihaltcheva S."/>
            <person name="Morgado L.N."/>
            <person name="Niskanen T."/>
            <person name="Noordeloos M.E."/>
            <person name="Ohm R.A."/>
            <person name="Ortiz-Santana B."/>
            <person name="Ovrebo C."/>
            <person name="Racz N."/>
            <person name="Riley R."/>
            <person name="Savchenko A."/>
            <person name="Shiryaev A."/>
            <person name="Soop K."/>
            <person name="Spirin V."/>
            <person name="Szebenyi C."/>
            <person name="Tomsovsky M."/>
            <person name="Tulloss R.E."/>
            <person name="Uehling J."/>
            <person name="Grigoriev I.V."/>
            <person name="Vagvolgyi C."/>
            <person name="Papp T."/>
            <person name="Martin F.M."/>
            <person name="Miettinen O."/>
            <person name="Hibbett D.S."/>
            <person name="Nagy L.G."/>
        </authorList>
    </citation>
    <scope>NUCLEOTIDE SEQUENCE [LARGE SCALE GENOMIC DNA]</scope>
    <source>
        <strain evidence="1 2">NL-1719</strain>
    </source>
</reference>
<keyword evidence="1" id="KW-0489">Methyltransferase</keyword>
<proteinExistence type="predicted"/>
<sequence length="273" mass="30993">MPQVHQIAQQGFGTGTNELYDSARPSYQSAALSEIRRAVDVKGNINVAEIGSGTGIFTRALLNHNDWATDIGRLHTVEPSEGMRETFAKLLQDERVSVSEGTFEKTGIEDGWADVVIIAQAFHWCADYDQACREFARILKPEGVVALIWNLEDRDGAKWVAELRDTYEQHEAGTPQFRKDLWRQTFATPGYLEFFKPPIEKVWTYTLNATVESVVNRVLSKSYVAVLPEEEKLQVQDNVRTIVGRGDGKIWIDEDKGVFEYPYKTWVVLAHRL</sequence>
<dbReference type="EMBL" id="ML208260">
    <property type="protein sequence ID" value="TFK76399.1"/>
    <property type="molecule type" value="Genomic_DNA"/>
</dbReference>
<keyword evidence="1" id="KW-0808">Transferase</keyword>
<evidence type="ECO:0000313" key="1">
    <source>
        <dbReference type="EMBL" id="TFK76399.1"/>
    </source>
</evidence>
<accession>A0ACD3BF76</accession>
<organism evidence="1 2">
    <name type="scientific">Pluteus cervinus</name>
    <dbReference type="NCBI Taxonomy" id="181527"/>
    <lineage>
        <taxon>Eukaryota</taxon>
        <taxon>Fungi</taxon>
        <taxon>Dikarya</taxon>
        <taxon>Basidiomycota</taxon>
        <taxon>Agaricomycotina</taxon>
        <taxon>Agaricomycetes</taxon>
        <taxon>Agaricomycetidae</taxon>
        <taxon>Agaricales</taxon>
        <taxon>Pluteineae</taxon>
        <taxon>Pluteaceae</taxon>
        <taxon>Pluteus</taxon>
    </lineage>
</organism>
<gene>
    <name evidence="1" type="ORF">BDN72DRAFT_830965</name>
</gene>
<name>A0ACD3BF76_9AGAR</name>
<evidence type="ECO:0000313" key="2">
    <source>
        <dbReference type="Proteomes" id="UP000308600"/>
    </source>
</evidence>